<feature type="compositionally biased region" description="Low complexity" evidence="1">
    <location>
        <begin position="420"/>
        <end position="449"/>
    </location>
</feature>
<sequence>MHSINISALFLATTAAAAAGRTFFNVPVGLDKSAVNEAFSSHGIQGFDPNAQPNANGLYTANNLYTAAHNNIEILEKVEPQQNQIESLEEQPMMLHPIAAIETLVDVPPFPQSAPRPASIIVPPHVAAMSGPPPGRPVAVPLAPAREPRPGLLVAPPVVVTTNVQAIRPNPPTAPLQPPPPPPRMIGAQPAATVAAAPPPLMPAPAANAAKPAESPAAKNNGVLTSTVLVMATVPRPQPQSATLSAASAAQPMAAGKSGAMADNDEGDESEDESSNAPAAATAKPTLLSSPPQQTTPPPQPQQPQQQQPAVQSQSQSQSPESSESLASTLTAQSSSAASPESASSAEPKPSGPVKLKPLMFAKANMSVFKPEDLDKFTFPSAELSVNMAGLGRESSANVAHSKAATGFEGSMPNSEHAKPTATASKASGSAAKATGGAASDAVGAASASKPKHQLGSPPSESPASEAEGVPRGEKENAAASAMQQNCVGAAVLLAVIIHAAVAAF</sequence>
<protein>
    <submittedName>
        <fullName evidence="3">Uncharacterized protein</fullName>
    </submittedName>
</protein>
<feature type="compositionally biased region" description="Low complexity" evidence="1">
    <location>
        <begin position="275"/>
        <end position="293"/>
    </location>
</feature>
<proteinExistence type="predicted"/>
<feature type="region of interest" description="Disordered" evidence="1">
    <location>
        <begin position="240"/>
        <end position="355"/>
    </location>
</feature>
<feature type="compositionally biased region" description="Pro residues" evidence="1">
    <location>
        <begin position="169"/>
        <end position="184"/>
    </location>
</feature>
<keyword evidence="4" id="KW-1185">Reference proteome</keyword>
<evidence type="ECO:0000256" key="1">
    <source>
        <dbReference type="SAM" id="MobiDB-lite"/>
    </source>
</evidence>
<feature type="chain" id="PRO_5040757664" evidence="2">
    <location>
        <begin position="20"/>
        <end position="505"/>
    </location>
</feature>
<dbReference type="EMBL" id="JANBTX010000021">
    <property type="protein sequence ID" value="KAJ2689674.1"/>
    <property type="molecule type" value="Genomic_DNA"/>
</dbReference>
<feature type="signal peptide" evidence="2">
    <location>
        <begin position="1"/>
        <end position="19"/>
    </location>
</feature>
<feature type="compositionally biased region" description="Acidic residues" evidence="1">
    <location>
        <begin position="263"/>
        <end position="274"/>
    </location>
</feature>
<feature type="compositionally biased region" description="Low complexity" evidence="1">
    <location>
        <begin position="240"/>
        <end position="255"/>
    </location>
</feature>
<dbReference type="Proteomes" id="UP001151516">
    <property type="component" value="Unassembled WGS sequence"/>
</dbReference>
<evidence type="ECO:0000256" key="2">
    <source>
        <dbReference type="SAM" id="SignalP"/>
    </source>
</evidence>
<evidence type="ECO:0000313" key="3">
    <source>
        <dbReference type="EMBL" id="KAJ2689674.1"/>
    </source>
</evidence>
<dbReference type="OrthoDB" id="5591416at2759"/>
<name>A0A9W8GQB3_9FUNG</name>
<organism evidence="3 4">
    <name type="scientific">Coemansia spiralis</name>
    <dbReference type="NCBI Taxonomy" id="417178"/>
    <lineage>
        <taxon>Eukaryota</taxon>
        <taxon>Fungi</taxon>
        <taxon>Fungi incertae sedis</taxon>
        <taxon>Zoopagomycota</taxon>
        <taxon>Kickxellomycotina</taxon>
        <taxon>Kickxellomycetes</taxon>
        <taxon>Kickxellales</taxon>
        <taxon>Kickxellaceae</taxon>
        <taxon>Coemansia</taxon>
    </lineage>
</organism>
<dbReference type="AlphaFoldDB" id="A0A9W8GQB3"/>
<gene>
    <name evidence="3" type="ORF">IWW39_001266</name>
</gene>
<accession>A0A9W8GQB3</accession>
<keyword evidence="2" id="KW-0732">Signal</keyword>
<feature type="region of interest" description="Disordered" evidence="1">
    <location>
        <begin position="168"/>
        <end position="188"/>
    </location>
</feature>
<feature type="compositionally biased region" description="Low complexity" evidence="1">
    <location>
        <begin position="457"/>
        <end position="468"/>
    </location>
</feature>
<feature type="compositionally biased region" description="Low complexity" evidence="1">
    <location>
        <begin position="303"/>
        <end position="353"/>
    </location>
</feature>
<feature type="region of interest" description="Disordered" evidence="1">
    <location>
        <begin position="393"/>
        <end position="482"/>
    </location>
</feature>
<comment type="caution">
    <text evidence="3">The sequence shown here is derived from an EMBL/GenBank/DDBJ whole genome shotgun (WGS) entry which is preliminary data.</text>
</comment>
<evidence type="ECO:0000313" key="4">
    <source>
        <dbReference type="Proteomes" id="UP001151516"/>
    </source>
</evidence>
<reference evidence="3" key="1">
    <citation type="submission" date="2022-07" db="EMBL/GenBank/DDBJ databases">
        <title>Phylogenomic reconstructions and comparative analyses of Kickxellomycotina fungi.</title>
        <authorList>
            <person name="Reynolds N.K."/>
            <person name="Stajich J.E."/>
            <person name="Barry K."/>
            <person name="Grigoriev I.V."/>
            <person name="Crous P."/>
            <person name="Smith M.E."/>
        </authorList>
    </citation>
    <scope>NUCLEOTIDE SEQUENCE</scope>
    <source>
        <strain evidence="3">CBS 109367</strain>
    </source>
</reference>